<sequence length="357" mass="39958">MLPTNSPGYHSQLTILKYMDPFLRREISKRIPTLDVINQKAPLQFTRVELGSDRFVFDEIQISFQIGEASEDQGSPGEEPNDDFLIDHGKYKIPPDVTNVKSDVTKLVMKLPFNAPVAYSSKKPIRVRDEVRNQFKEMIGSRLNFVRRLSINSMYGTVPIPKGMKLRIRDLCLQDNGNEVINKVATILHPSSFPIQNLFIYPNNPNDPVFKNPYVGSADSLSVGLPGKGIYAPMVTELMNKSIFLYRIELLVSDFLEIAKDWVERPRAIGTLFECLTGNATKYLGAIAEGLKARVTSLSGRRLKEKISLTVPLPNNAELNFYVGEGDMYLQALGSQPNAVAIGMVVMKKGTANKFEI</sequence>
<accession>A0A1I7UGQ7</accession>
<proteinExistence type="predicted"/>
<dbReference type="Pfam" id="PF12078">
    <property type="entry name" value="DUF3557"/>
    <property type="match status" value="1"/>
</dbReference>
<organism evidence="1 2">
    <name type="scientific">Caenorhabditis tropicalis</name>
    <dbReference type="NCBI Taxonomy" id="1561998"/>
    <lineage>
        <taxon>Eukaryota</taxon>
        <taxon>Metazoa</taxon>
        <taxon>Ecdysozoa</taxon>
        <taxon>Nematoda</taxon>
        <taxon>Chromadorea</taxon>
        <taxon>Rhabditida</taxon>
        <taxon>Rhabditina</taxon>
        <taxon>Rhabditomorpha</taxon>
        <taxon>Rhabditoidea</taxon>
        <taxon>Rhabditidae</taxon>
        <taxon>Peloderinae</taxon>
        <taxon>Caenorhabditis</taxon>
    </lineage>
</organism>
<dbReference type="PANTHER" id="PTHR31379">
    <property type="entry name" value="F-BOX C PROTEIN-RELATED-RELATED"/>
    <property type="match status" value="1"/>
</dbReference>
<dbReference type="eggNOG" id="ENOG502TK4E">
    <property type="taxonomic scope" value="Eukaryota"/>
</dbReference>
<dbReference type="PANTHER" id="PTHR31379:SF1">
    <property type="entry name" value="F-BOX C PROTEIN-RELATED"/>
    <property type="match status" value="1"/>
</dbReference>
<protein>
    <submittedName>
        <fullName evidence="2">Arrestin_C domain-containing protein</fullName>
    </submittedName>
</protein>
<name>A0A1I7UGQ7_9PELO</name>
<dbReference type="InterPro" id="IPR021942">
    <property type="entry name" value="DUF3557"/>
</dbReference>
<dbReference type="Proteomes" id="UP000095282">
    <property type="component" value="Unplaced"/>
</dbReference>
<evidence type="ECO:0000313" key="2">
    <source>
        <dbReference type="WBParaSite" id="Csp11.Scaffold629.g9156.t1"/>
    </source>
</evidence>
<keyword evidence="1" id="KW-1185">Reference proteome</keyword>
<dbReference type="AlphaFoldDB" id="A0A1I7UGQ7"/>
<reference evidence="2" key="1">
    <citation type="submission" date="2016-11" db="UniProtKB">
        <authorList>
            <consortium name="WormBaseParasite"/>
        </authorList>
    </citation>
    <scope>IDENTIFICATION</scope>
</reference>
<evidence type="ECO:0000313" key="1">
    <source>
        <dbReference type="Proteomes" id="UP000095282"/>
    </source>
</evidence>
<dbReference type="WBParaSite" id="Csp11.Scaffold629.g9156.t1">
    <property type="protein sequence ID" value="Csp11.Scaffold629.g9156.t1"/>
    <property type="gene ID" value="Csp11.Scaffold629.g9156"/>
</dbReference>